<evidence type="ECO:0000259" key="9">
    <source>
        <dbReference type="PROSITE" id="PS50893"/>
    </source>
</evidence>
<dbReference type="GO" id="GO:0005524">
    <property type="term" value="F:ATP binding"/>
    <property type="evidence" value="ECO:0007669"/>
    <property type="project" value="UniProtKB-KW"/>
</dbReference>
<evidence type="ECO:0000313" key="12">
    <source>
        <dbReference type="Proteomes" id="UP000007463"/>
    </source>
</evidence>
<feature type="domain" description="ABC transmembrane type-1" evidence="10">
    <location>
        <begin position="27"/>
        <end position="314"/>
    </location>
</feature>
<keyword evidence="5" id="KW-0067">ATP-binding</keyword>
<evidence type="ECO:0000259" key="10">
    <source>
        <dbReference type="PROSITE" id="PS50929"/>
    </source>
</evidence>
<dbReference type="GO" id="GO:0015421">
    <property type="term" value="F:ABC-type oligopeptide transporter activity"/>
    <property type="evidence" value="ECO:0007669"/>
    <property type="project" value="TreeGrafter"/>
</dbReference>
<dbReference type="EMBL" id="CP002542">
    <property type="protein sequence ID" value="AEA44222.1"/>
    <property type="molecule type" value="Genomic_DNA"/>
</dbReference>
<evidence type="ECO:0000256" key="5">
    <source>
        <dbReference type="ARBA" id="ARBA00022840"/>
    </source>
</evidence>
<dbReference type="OrthoDB" id="9780296at2"/>
<evidence type="ECO:0000256" key="2">
    <source>
        <dbReference type="ARBA" id="ARBA00022448"/>
    </source>
</evidence>
<dbReference type="GO" id="GO:0016887">
    <property type="term" value="F:ATP hydrolysis activity"/>
    <property type="evidence" value="ECO:0007669"/>
    <property type="project" value="InterPro"/>
</dbReference>
<feature type="transmembrane region" description="Helical" evidence="8">
    <location>
        <begin position="21"/>
        <end position="43"/>
    </location>
</feature>
<dbReference type="PANTHER" id="PTHR43394:SF1">
    <property type="entry name" value="ATP-BINDING CASSETTE SUB-FAMILY B MEMBER 10, MITOCHONDRIAL"/>
    <property type="match status" value="1"/>
</dbReference>
<dbReference type="InterPro" id="IPR003439">
    <property type="entry name" value="ABC_transporter-like_ATP-bd"/>
</dbReference>
<feature type="transmembrane region" description="Helical" evidence="8">
    <location>
        <begin position="142"/>
        <end position="161"/>
    </location>
</feature>
<feature type="transmembrane region" description="Helical" evidence="8">
    <location>
        <begin position="245"/>
        <end position="272"/>
    </location>
</feature>
<dbReference type="InterPro" id="IPR039421">
    <property type="entry name" value="Type_1_exporter"/>
</dbReference>
<dbReference type="Pfam" id="PF00664">
    <property type="entry name" value="ABC_membrane"/>
    <property type="match status" value="1"/>
</dbReference>
<dbReference type="SUPFAM" id="SSF90123">
    <property type="entry name" value="ABC transporter transmembrane region"/>
    <property type="match status" value="1"/>
</dbReference>
<reference evidence="12" key="2">
    <citation type="submission" date="2011-02" db="EMBL/GenBank/DDBJ databases">
        <title>The complete genome of Fluviicola taffensis DSM 16823.</title>
        <authorList>
            <consortium name="US DOE Joint Genome Institute (JGI-PGF)"/>
            <person name="Lucas S."/>
            <person name="Copeland A."/>
            <person name="Lapidus A."/>
            <person name="Bruce D."/>
            <person name="Goodwin L."/>
            <person name="Pitluck S."/>
            <person name="Kyrpides N."/>
            <person name="Mavromatis K."/>
            <person name="Ivanova N."/>
            <person name="Mikhailova N."/>
            <person name="Pagani I."/>
            <person name="Chertkov O."/>
            <person name="Detter J.C."/>
            <person name="Han C."/>
            <person name="Tapia R."/>
            <person name="Land M."/>
            <person name="Hauser L."/>
            <person name="Markowitz V."/>
            <person name="Cheng J.-F."/>
            <person name="Hugenholtz P."/>
            <person name="Woyke T."/>
            <person name="Wu D."/>
            <person name="Tindall B."/>
            <person name="Pomrenke H.G."/>
            <person name="Brambilla E."/>
            <person name="Klenk H.-P."/>
            <person name="Eisen J.A."/>
        </authorList>
    </citation>
    <scope>NUCLEOTIDE SEQUENCE [LARGE SCALE GENOMIC DNA]</scope>
    <source>
        <strain evidence="12">DSM 16823 / RW262 / RW262</strain>
    </source>
</reference>
<dbReference type="SUPFAM" id="SSF52540">
    <property type="entry name" value="P-loop containing nucleoside triphosphate hydrolases"/>
    <property type="match status" value="1"/>
</dbReference>
<dbReference type="GO" id="GO:0005886">
    <property type="term" value="C:plasma membrane"/>
    <property type="evidence" value="ECO:0007669"/>
    <property type="project" value="UniProtKB-SubCell"/>
</dbReference>
<dbReference type="eggNOG" id="COG1132">
    <property type="taxonomic scope" value="Bacteria"/>
</dbReference>
<dbReference type="KEGG" id="fte:Fluta_2236"/>
<dbReference type="RefSeq" id="WP_013686992.1">
    <property type="nucleotide sequence ID" value="NC_015321.1"/>
</dbReference>
<organism evidence="11 12">
    <name type="scientific">Fluviicola taffensis (strain DSM 16823 / NCIMB 13979 / RW262)</name>
    <dbReference type="NCBI Taxonomy" id="755732"/>
    <lineage>
        <taxon>Bacteria</taxon>
        <taxon>Pseudomonadati</taxon>
        <taxon>Bacteroidota</taxon>
        <taxon>Flavobacteriia</taxon>
        <taxon>Flavobacteriales</taxon>
        <taxon>Crocinitomicaceae</taxon>
        <taxon>Fluviicola</taxon>
    </lineage>
</organism>
<evidence type="ECO:0000313" key="11">
    <source>
        <dbReference type="EMBL" id="AEA44222.1"/>
    </source>
</evidence>
<dbReference type="InterPro" id="IPR036640">
    <property type="entry name" value="ABC1_TM_sf"/>
</dbReference>
<dbReference type="PROSITE" id="PS50893">
    <property type="entry name" value="ABC_TRANSPORTER_2"/>
    <property type="match status" value="1"/>
</dbReference>
<dbReference type="InterPro" id="IPR017871">
    <property type="entry name" value="ABC_transporter-like_CS"/>
</dbReference>
<evidence type="ECO:0000256" key="7">
    <source>
        <dbReference type="ARBA" id="ARBA00023136"/>
    </source>
</evidence>
<keyword evidence="3 8" id="KW-0812">Transmembrane</keyword>
<sequence precursor="true">MAKQSKIDFRIFKRLLKFAKPYSGLLILALICTILLSIIGPLRPMIIGNTVEQYLVKTQNASLFLKWILIVAGMLLFEGLLQFLTTFFSNFMAQSVIRDIRVTVFNHLSTFRMQFFDRSPVGGLVTRVVSDIEAISEVFSSGLIDILGDLLMLIVVLTLMFLSNWQLSLMALIPIPILILATRIFAKAMRKSFQQEGTAVHRLNSFVQERLTGMNIVQIFGREKKEYQSFQEANKTHRQAHVNAVWAFSIFFPVVEFLSSLSIALLIVWAAFSMTGKRIDDNQLFGTVFSFTLWIQMLFRPIRMLADKFNILQRGIVRADKVFELLDTQDHVQESGTIEICDFEQPLKFEHVSFAYKEEDWVLKDINLIIQPKETIAFVGATGAGKTSIVNLLSRFYEYQKGTIHIGEVELREIHMDTLRKNIAIVLQDVFLFSDTIHNNITLGNEEITREEVIAAAKAVGADSFIEKLPNGYDYQVGERGGVLSVGQRQLLAFIRAYVYNPHILILDEATSSVDNESELLIQQATERLTKGRTSIVIAHRLSTIQAANKIIVLDKGEIQEIGSHEELLRKDGLYKKLHSMQFSKQ</sequence>
<evidence type="ECO:0000256" key="3">
    <source>
        <dbReference type="ARBA" id="ARBA00022692"/>
    </source>
</evidence>
<evidence type="ECO:0000256" key="4">
    <source>
        <dbReference type="ARBA" id="ARBA00022741"/>
    </source>
</evidence>
<keyword evidence="7 8" id="KW-0472">Membrane</keyword>
<protein>
    <submittedName>
        <fullName evidence="11">Xenobiotic-transporting ATPase</fullName>
    </submittedName>
</protein>
<gene>
    <name evidence="11" type="ordered locus">Fluta_2236</name>
</gene>
<dbReference type="Gene3D" id="3.40.50.300">
    <property type="entry name" value="P-loop containing nucleotide triphosphate hydrolases"/>
    <property type="match status" value="1"/>
</dbReference>
<keyword evidence="2" id="KW-0813">Transport</keyword>
<keyword evidence="12" id="KW-1185">Reference proteome</keyword>
<keyword evidence="6 8" id="KW-1133">Transmembrane helix</keyword>
<dbReference type="Gene3D" id="1.20.1560.10">
    <property type="entry name" value="ABC transporter type 1, transmembrane domain"/>
    <property type="match status" value="1"/>
</dbReference>
<accession>F2IAR7</accession>
<dbReference type="PROSITE" id="PS00211">
    <property type="entry name" value="ABC_TRANSPORTER_1"/>
    <property type="match status" value="1"/>
</dbReference>
<feature type="transmembrane region" description="Helical" evidence="8">
    <location>
        <begin position="167"/>
        <end position="186"/>
    </location>
</feature>
<dbReference type="SMART" id="SM00382">
    <property type="entry name" value="AAA"/>
    <property type="match status" value="1"/>
</dbReference>
<proteinExistence type="predicted"/>
<dbReference type="InterPro" id="IPR003593">
    <property type="entry name" value="AAA+_ATPase"/>
</dbReference>
<feature type="domain" description="ABC transporter" evidence="9">
    <location>
        <begin position="347"/>
        <end position="581"/>
    </location>
</feature>
<evidence type="ECO:0000256" key="1">
    <source>
        <dbReference type="ARBA" id="ARBA00004651"/>
    </source>
</evidence>
<dbReference type="CDD" id="cd03254">
    <property type="entry name" value="ABCC_Glucan_exporter_like"/>
    <property type="match status" value="1"/>
</dbReference>
<dbReference type="InterPro" id="IPR027417">
    <property type="entry name" value="P-loop_NTPase"/>
</dbReference>
<keyword evidence="4" id="KW-0547">Nucleotide-binding</keyword>
<dbReference type="CDD" id="cd18544">
    <property type="entry name" value="ABC_6TM_TmrA_like"/>
    <property type="match status" value="1"/>
</dbReference>
<dbReference type="Pfam" id="PF00005">
    <property type="entry name" value="ABC_tran"/>
    <property type="match status" value="1"/>
</dbReference>
<reference evidence="11 12" key="1">
    <citation type="journal article" date="2011" name="Stand. Genomic Sci.">
        <title>Complete genome sequence of the gliding freshwater bacterium Fluviicola taffensis type strain (RW262).</title>
        <authorList>
            <person name="Woyke T."/>
            <person name="Chertkov O."/>
            <person name="Lapidus A."/>
            <person name="Nolan M."/>
            <person name="Lucas S."/>
            <person name="Del Rio T.G."/>
            <person name="Tice H."/>
            <person name="Cheng J.F."/>
            <person name="Tapia R."/>
            <person name="Han C."/>
            <person name="Goodwin L."/>
            <person name="Pitluck S."/>
            <person name="Liolios K."/>
            <person name="Pagani I."/>
            <person name="Ivanova N."/>
            <person name="Huntemann M."/>
            <person name="Mavromatis K."/>
            <person name="Mikhailova N."/>
            <person name="Pati A."/>
            <person name="Chen A."/>
            <person name="Palaniappan K."/>
            <person name="Land M."/>
            <person name="Hauser L."/>
            <person name="Brambilla E.M."/>
            <person name="Rohde M."/>
            <person name="Mwirichia R."/>
            <person name="Sikorski J."/>
            <person name="Tindall B.J."/>
            <person name="Goker M."/>
            <person name="Bristow J."/>
            <person name="Eisen J.A."/>
            <person name="Markowitz V."/>
            <person name="Hugenholtz P."/>
            <person name="Klenk H.P."/>
            <person name="Kyrpides N.C."/>
        </authorList>
    </citation>
    <scope>NUCLEOTIDE SEQUENCE [LARGE SCALE GENOMIC DNA]</scope>
    <source>
        <strain evidence="12">DSM 16823 / RW262 / RW262</strain>
    </source>
</reference>
<evidence type="ECO:0000256" key="8">
    <source>
        <dbReference type="SAM" id="Phobius"/>
    </source>
</evidence>
<dbReference type="Proteomes" id="UP000007463">
    <property type="component" value="Chromosome"/>
</dbReference>
<comment type="subcellular location">
    <subcellularLocation>
        <location evidence="1">Cell membrane</location>
        <topology evidence="1">Multi-pass membrane protein</topology>
    </subcellularLocation>
</comment>
<dbReference type="InterPro" id="IPR011527">
    <property type="entry name" value="ABC1_TM_dom"/>
</dbReference>
<dbReference type="STRING" id="755732.Fluta_2236"/>
<name>F2IAR7_FLUTR</name>
<dbReference type="PANTHER" id="PTHR43394">
    <property type="entry name" value="ATP-DEPENDENT PERMEASE MDL1, MITOCHONDRIAL"/>
    <property type="match status" value="1"/>
</dbReference>
<dbReference type="AlphaFoldDB" id="F2IAR7"/>
<dbReference type="PROSITE" id="PS50929">
    <property type="entry name" value="ABC_TM1F"/>
    <property type="match status" value="1"/>
</dbReference>
<dbReference type="FunFam" id="3.40.50.300:FF:000287">
    <property type="entry name" value="Multidrug ABC transporter ATP-binding protein"/>
    <property type="match status" value="1"/>
</dbReference>
<feature type="transmembrane region" description="Helical" evidence="8">
    <location>
        <begin position="63"/>
        <end position="88"/>
    </location>
</feature>
<dbReference type="HOGENOM" id="CLU_000604_84_3_10"/>
<evidence type="ECO:0000256" key="6">
    <source>
        <dbReference type="ARBA" id="ARBA00022989"/>
    </source>
</evidence>